<dbReference type="InterPro" id="IPR004960">
    <property type="entry name" value="LipA_acyltrans"/>
</dbReference>
<accession>A0A344TFQ7</accession>
<keyword evidence="7" id="KW-0812">Transmembrane</keyword>
<keyword evidence="5 7" id="KW-0472">Membrane</keyword>
<evidence type="ECO:0000256" key="6">
    <source>
        <dbReference type="ARBA" id="ARBA00023315"/>
    </source>
</evidence>
<dbReference type="Proteomes" id="UP000251993">
    <property type="component" value="Chromosome"/>
</dbReference>
<sequence>MWFLGWLGRLPLAFLYKLSDVFYVLIYYVVGYRKKLVTKHLKESFPEKTPKEIKKIRKQFYQLLADLFVETLKLPYLSAEEIQERVQIENFELIKNYVDQGQSFLSFSAHIANWEWVPGALTTRGIPVDVVYKTLTNKQSDEFMIKVRSSFGVYPIPMQRLMREIVARRKIIRTTGLVADQSPHEPEHAHWLPFLNRETGFFPGTEKIARTTKMPVVFGEMYRKSRGYYIVLFHSVAEPPYDDLPEGAITNSYKNLLEAAIQRHPAEWLWSHNRWKHKKEKFVKS</sequence>
<gene>
    <name evidence="8" type="ORF">DR864_06910</name>
</gene>
<keyword evidence="6 8" id="KW-0012">Acyltransferase</keyword>
<dbReference type="Pfam" id="PF03279">
    <property type="entry name" value="Lip_A_acyltrans"/>
    <property type="match status" value="1"/>
</dbReference>
<keyword evidence="3" id="KW-0997">Cell inner membrane</keyword>
<proteinExistence type="predicted"/>
<comment type="subcellular location">
    <subcellularLocation>
        <location evidence="1">Cell inner membrane</location>
    </subcellularLocation>
</comment>
<dbReference type="CDD" id="cd07984">
    <property type="entry name" value="LPLAT_LABLAT-like"/>
    <property type="match status" value="1"/>
</dbReference>
<keyword evidence="9" id="KW-1185">Reference proteome</keyword>
<evidence type="ECO:0000256" key="3">
    <source>
        <dbReference type="ARBA" id="ARBA00022519"/>
    </source>
</evidence>
<reference evidence="8 9" key="1">
    <citation type="submission" date="2018-07" db="EMBL/GenBank/DDBJ databases">
        <title>Genome sequencing of Runella.</title>
        <authorList>
            <person name="Baek M.-G."/>
            <person name="Yi H."/>
        </authorList>
    </citation>
    <scope>NUCLEOTIDE SEQUENCE [LARGE SCALE GENOMIC DNA]</scope>
    <source>
        <strain evidence="8 9">HYN0085</strain>
    </source>
</reference>
<keyword evidence="2" id="KW-1003">Cell membrane</keyword>
<dbReference type="AlphaFoldDB" id="A0A344TFQ7"/>
<evidence type="ECO:0000256" key="2">
    <source>
        <dbReference type="ARBA" id="ARBA00022475"/>
    </source>
</evidence>
<evidence type="ECO:0000313" key="8">
    <source>
        <dbReference type="EMBL" id="AXE17478.1"/>
    </source>
</evidence>
<dbReference type="GO" id="GO:0016746">
    <property type="term" value="F:acyltransferase activity"/>
    <property type="evidence" value="ECO:0007669"/>
    <property type="project" value="UniProtKB-KW"/>
</dbReference>
<dbReference type="GO" id="GO:0005886">
    <property type="term" value="C:plasma membrane"/>
    <property type="evidence" value="ECO:0007669"/>
    <property type="project" value="UniProtKB-SubCell"/>
</dbReference>
<keyword evidence="7" id="KW-1133">Transmembrane helix</keyword>
<evidence type="ECO:0000256" key="5">
    <source>
        <dbReference type="ARBA" id="ARBA00023136"/>
    </source>
</evidence>
<dbReference type="KEGG" id="run:DR864_06910"/>
<dbReference type="PANTHER" id="PTHR30606">
    <property type="entry name" value="LIPID A BIOSYNTHESIS LAUROYL ACYLTRANSFERASE"/>
    <property type="match status" value="1"/>
</dbReference>
<organism evidence="8 9">
    <name type="scientific">Runella rosea</name>
    <dbReference type="NCBI Taxonomy" id="2259595"/>
    <lineage>
        <taxon>Bacteria</taxon>
        <taxon>Pseudomonadati</taxon>
        <taxon>Bacteroidota</taxon>
        <taxon>Cytophagia</taxon>
        <taxon>Cytophagales</taxon>
        <taxon>Spirosomataceae</taxon>
        <taxon>Runella</taxon>
    </lineage>
</organism>
<evidence type="ECO:0000256" key="4">
    <source>
        <dbReference type="ARBA" id="ARBA00022679"/>
    </source>
</evidence>
<dbReference type="PANTHER" id="PTHR30606:SF10">
    <property type="entry name" value="PHOSPHATIDYLINOSITOL MANNOSIDE ACYLTRANSFERASE"/>
    <property type="match status" value="1"/>
</dbReference>
<evidence type="ECO:0000256" key="1">
    <source>
        <dbReference type="ARBA" id="ARBA00004533"/>
    </source>
</evidence>
<dbReference type="GO" id="GO:0009247">
    <property type="term" value="P:glycolipid biosynthetic process"/>
    <property type="evidence" value="ECO:0007669"/>
    <property type="project" value="UniProtKB-ARBA"/>
</dbReference>
<keyword evidence="4 8" id="KW-0808">Transferase</keyword>
<evidence type="ECO:0000256" key="7">
    <source>
        <dbReference type="SAM" id="Phobius"/>
    </source>
</evidence>
<dbReference type="OrthoDB" id="9801955at2"/>
<feature type="transmembrane region" description="Helical" evidence="7">
    <location>
        <begin position="12"/>
        <end position="30"/>
    </location>
</feature>
<name>A0A344TFQ7_9BACT</name>
<protein>
    <submittedName>
        <fullName evidence="8">Lipid A biosynthesis acyltransferase</fullName>
    </submittedName>
</protein>
<evidence type="ECO:0000313" key="9">
    <source>
        <dbReference type="Proteomes" id="UP000251993"/>
    </source>
</evidence>
<dbReference type="EMBL" id="CP030850">
    <property type="protein sequence ID" value="AXE17478.1"/>
    <property type="molecule type" value="Genomic_DNA"/>
</dbReference>